<dbReference type="Proteomes" id="UP000316621">
    <property type="component" value="Chromosome 3"/>
</dbReference>
<dbReference type="SUPFAM" id="SSF57850">
    <property type="entry name" value="RING/U-box"/>
    <property type="match status" value="1"/>
</dbReference>
<dbReference type="PANTHER" id="PTHR46347:SF4">
    <property type="entry name" value="RING_FYVE_PHD ZINC FINGER SUPERFAMILY PROTEIN"/>
    <property type="match status" value="1"/>
</dbReference>
<dbReference type="GO" id="GO:0008270">
    <property type="term" value="F:zinc ion binding"/>
    <property type="evidence" value="ECO:0007669"/>
    <property type="project" value="UniProtKB-KW"/>
</dbReference>
<evidence type="ECO:0000256" key="3">
    <source>
        <dbReference type="ARBA" id="ARBA00022833"/>
    </source>
</evidence>
<evidence type="ECO:0000256" key="1">
    <source>
        <dbReference type="ARBA" id="ARBA00022723"/>
    </source>
</evidence>
<sequence length="311" mass="35559">MGEVELEEMRRDQEEDQLSDSHPLLENHQQSNSEIKDDDEHVNKEGDIEDNSAICCRICLEYDGEPGEDLISPCMCKGTQQFVHRGCLDHWRSVKEGFSFSHCTTCKARFHLRVELLEDYCWRKIKFRIFVARDVLLVFLAVQTAISVMAGFAYLLDTNGSFRNSFSDGWDRILSKHPIPFYYCIGVLAFFVILGFVGLIIHCSSFNNNDPCLAGCRNCCYGWGILDCFPASMEACFALVIIFVVIFAILGIAYGLLAASMAVQRIWQRHYHILTKMELTKEYVVEDLGGSYTPPKLDPEHEERLKLLKLL</sequence>
<dbReference type="InterPro" id="IPR013083">
    <property type="entry name" value="Znf_RING/FYVE/PHD"/>
</dbReference>
<dbReference type="PROSITE" id="PS51292">
    <property type="entry name" value="ZF_RING_CH"/>
    <property type="match status" value="1"/>
</dbReference>
<evidence type="ECO:0000256" key="5">
    <source>
        <dbReference type="SAM" id="Phobius"/>
    </source>
</evidence>
<dbReference type="SMART" id="SM00744">
    <property type="entry name" value="RINGv"/>
    <property type="match status" value="1"/>
</dbReference>
<gene>
    <name evidence="7" type="ORF">C5167_012500</name>
</gene>
<keyword evidence="3" id="KW-0862">Zinc</keyword>
<feature type="transmembrane region" description="Helical" evidence="5">
    <location>
        <begin position="135"/>
        <end position="156"/>
    </location>
</feature>
<dbReference type="InterPro" id="IPR011016">
    <property type="entry name" value="Znf_RING-CH"/>
</dbReference>
<dbReference type="OrthoDB" id="264354at2759"/>
<keyword evidence="5" id="KW-0812">Transmembrane</keyword>
<dbReference type="STRING" id="3469.A0A4Y7J0V4"/>
<dbReference type="Gene3D" id="3.30.40.10">
    <property type="entry name" value="Zinc/RING finger domain, C3HC4 (zinc finger)"/>
    <property type="match status" value="1"/>
</dbReference>
<feature type="transmembrane region" description="Helical" evidence="5">
    <location>
        <begin position="237"/>
        <end position="259"/>
    </location>
</feature>
<evidence type="ECO:0000313" key="8">
    <source>
        <dbReference type="Proteomes" id="UP000316621"/>
    </source>
</evidence>
<dbReference type="PANTHER" id="PTHR46347">
    <property type="entry name" value="RING/FYVE/PHD ZINC FINGER SUPERFAMILY PROTEIN"/>
    <property type="match status" value="1"/>
</dbReference>
<keyword evidence="2" id="KW-0863">Zinc-finger</keyword>
<dbReference type="AlphaFoldDB" id="A0A4Y7J0V4"/>
<feature type="domain" description="RING-CH-type" evidence="6">
    <location>
        <begin position="48"/>
        <end position="113"/>
    </location>
</feature>
<keyword evidence="1" id="KW-0479">Metal-binding</keyword>
<keyword evidence="5" id="KW-1133">Transmembrane helix</keyword>
<dbReference type="CDD" id="cd16495">
    <property type="entry name" value="RING_CH-C4HC3_MARCH"/>
    <property type="match status" value="1"/>
</dbReference>
<evidence type="ECO:0000313" key="7">
    <source>
        <dbReference type="EMBL" id="RZC53652.1"/>
    </source>
</evidence>
<organism evidence="7 8">
    <name type="scientific">Papaver somniferum</name>
    <name type="common">Opium poppy</name>
    <dbReference type="NCBI Taxonomy" id="3469"/>
    <lineage>
        <taxon>Eukaryota</taxon>
        <taxon>Viridiplantae</taxon>
        <taxon>Streptophyta</taxon>
        <taxon>Embryophyta</taxon>
        <taxon>Tracheophyta</taxon>
        <taxon>Spermatophyta</taxon>
        <taxon>Magnoliopsida</taxon>
        <taxon>Ranunculales</taxon>
        <taxon>Papaveraceae</taxon>
        <taxon>Papaveroideae</taxon>
        <taxon>Papaver</taxon>
    </lineage>
</organism>
<name>A0A4Y7J0V4_PAPSO</name>
<protein>
    <recommendedName>
        <fullName evidence="6">RING-CH-type domain-containing protein</fullName>
    </recommendedName>
</protein>
<dbReference type="OMA" id="GCLDHWR"/>
<feature type="region of interest" description="Disordered" evidence="4">
    <location>
        <begin position="1"/>
        <end position="41"/>
    </location>
</feature>
<proteinExistence type="predicted"/>
<dbReference type="Pfam" id="PF12906">
    <property type="entry name" value="RINGv"/>
    <property type="match status" value="1"/>
</dbReference>
<keyword evidence="5" id="KW-0472">Membrane</keyword>
<dbReference type="EMBL" id="CM010717">
    <property type="protein sequence ID" value="RZC53652.1"/>
    <property type="molecule type" value="Genomic_DNA"/>
</dbReference>
<evidence type="ECO:0000256" key="4">
    <source>
        <dbReference type="SAM" id="MobiDB-lite"/>
    </source>
</evidence>
<keyword evidence="8" id="KW-1185">Reference proteome</keyword>
<evidence type="ECO:0000259" key="6">
    <source>
        <dbReference type="PROSITE" id="PS51292"/>
    </source>
</evidence>
<reference evidence="7 8" key="1">
    <citation type="journal article" date="2018" name="Science">
        <title>The opium poppy genome and morphinan production.</title>
        <authorList>
            <person name="Guo L."/>
            <person name="Winzer T."/>
            <person name="Yang X."/>
            <person name="Li Y."/>
            <person name="Ning Z."/>
            <person name="He Z."/>
            <person name="Teodor R."/>
            <person name="Lu Y."/>
            <person name="Bowser T.A."/>
            <person name="Graham I.A."/>
            <person name="Ye K."/>
        </authorList>
    </citation>
    <scope>NUCLEOTIDE SEQUENCE [LARGE SCALE GENOMIC DNA]</scope>
    <source>
        <strain evidence="8">cv. HN1</strain>
        <tissue evidence="7">Leaves</tissue>
    </source>
</reference>
<evidence type="ECO:0000256" key="2">
    <source>
        <dbReference type="ARBA" id="ARBA00022771"/>
    </source>
</evidence>
<accession>A0A4Y7J0V4</accession>
<dbReference type="Gramene" id="RZC53652">
    <property type="protein sequence ID" value="RZC53652"/>
    <property type="gene ID" value="C5167_012500"/>
</dbReference>
<feature type="transmembrane region" description="Helical" evidence="5">
    <location>
        <begin position="181"/>
        <end position="201"/>
    </location>
</feature>